<comment type="caution">
    <text evidence="10">The sequence shown here is derived from an EMBL/GenBank/DDBJ whole genome shotgun (WGS) entry which is preliminary data.</text>
</comment>
<feature type="compositionally biased region" description="Low complexity" evidence="9">
    <location>
        <begin position="283"/>
        <end position="293"/>
    </location>
</feature>
<dbReference type="InterPro" id="IPR029014">
    <property type="entry name" value="NiFe-Hase_large"/>
</dbReference>
<evidence type="ECO:0000313" key="11">
    <source>
        <dbReference type="Proteomes" id="UP001524944"/>
    </source>
</evidence>
<organism evidence="10 11">
    <name type="scientific">Dehalobacterium formicoaceticum</name>
    <dbReference type="NCBI Taxonomy" id="51515"/>
    <lineage>
        <taxon>Bacteria</taxon>
        <taxon>Bacillati</taxon>
        <taxon>Bacillota</taxon>
        <taxon>Clostridia</taxon>
        <taxon>Eubacteriales</taxon>
        <taxon>Peptococcaceae</taxon>
        <taxon>Dehalobacterium</taxon>
    </lineage>
</organism>
<keyword evidence="7 8" id="KW-0560">Oxidoreductase</keyword>
<proteinExistence type="inferred from homology"/>
<dbReference type="EMBL" id="JANPWE010000008">
    <property type="protein sequence ID" value="MCR6546587.1"/>
    <property type="molecule type" value="Genomic_DNA"/>
</dbReference>
<evidence type="ECO:0000313" key="10">
    <source>
        <dbReference type="EMBL" id="MCR6546587.1"/>
    </source>
</evidence>
<evidence type="ECO:0000256" key="6">
    <source>
        <dbReference type="ARBA" id="ARBA00022723"/>
    </source>
</evidence>
<evidence type="ECO:0000256" key="7">
    <source>
        <dbReference type="ARBA" id="ARBA00023002"/>
    </source>
</evidence>
<evidence type="ECO:0000256" key="5">
    <source>
        <dbReference type="ARBA" id="ARBA00022596"/>
    </source>
</evidence>
<comment type="subunit">
    <text evidence="4">Heterodimer of a large and a small subunit.</text>
</comment>
<reference evidence="10 11" key="1">
    <citation type="submission" date="2022-08" db="EMBL/GenBank/DDBJ databases">
        <title>Proteogenomics of the novel Dehalobacterium formicoaceticum strain EZ94 highlights a key role of methyltransferases during anaerobic dichloromethane degradation.</title>
        <authorList>
            <person name="Wasmund K."/>
        </authorList>
    </citation>
    <scope>NUCLEOTIDE SEQUENCE [LARGE SCALE GENOMIC DNA]</scope>
    <source>
        <strain evidence="10 11">EZ94</strain>
    </source>
</reference>
<name>A0ABT1Y6S5_9FIRM</name>
<comment type="cofactor">
    <cofactor evidence="1">
        <name>Ni(2+)</name>
        <dbReference type="ChEBI" id="CHEBI:49786"/>
    </cofactor>
</comment>
<dbReference type="Proteomes" id="UP001524944">
    <property type="component" value="Unassembled WGS sequence"/>
</dbReference>
<evidence type="ECO:0000256" key="9">
    <source>
        <dbReference type="SAM" id="MobiDB-lite"/>
    </source>
</evidence>
<sequence>MTKKIVINPVTRISGFMEIQADIENNQVVDAKTAGLMFRGFEKMLTGRNPFDAVYFTQRICGICSTAHSMASTLALEDALGVVPSEQGRYLRDIIHGCEFLQNHIRHFYQYTIPDFVKLPEDYPLFKADHHDFRLPKEKNDRLVKDYFASLDLSRSAHEMLAVLGGKAPHNHGVFIGGITTQATTDKIIQIKSILHAIYQFINDRMLPDVNIIAEYYHDYFSMGRGYGNLLSFGCFDGYQALGTLYVNPLVYTEGKTYVFNPDDITEEIDYAWYQETKKNTKNTKGTKGTQNGDKPFDADPKADMNKAQAYSWVKAPRYNNLPFETGPLARLWLSGEYRNGISTMDRTIARVLEAKKIASIMNTLIENLIPGVSVQKEYTIPEIAVGKGLIDTTRGALGHWLRVNNQVISFYQIITPSAWNLSTRSNSDVKGTAEEALIGTPIRDINHPIEIGRTIRSFDPCISCATHIYTGGKHISTIQVVQ</sequence>
<evidence type="ECO:0000256" key="4">
    <source>
        <dbReference type="ARBA" id="ARBA00011771"/>
    </source>
</evidence>
<evidence type="ECO:0000256" key="3">
    <source>
        <dbReference type="ARBA" id="ARBA00009292"/>
    </source>
</evidence>
<evidence type="ECO:0000256" key="8">
    <source>
        <dbReference type="RuleBase" id="RU003896"/>
    </source>
</evidence>
<keyword evidence="6 8" id="KW-0479">Metal-binding</keyword>
<dbReference type="InterPro" id="IPR018194">
    <property type="entry name" value="Ni-dep_hyd_lsu_Ni_BS"/>
</dbReference>
<dbReference type="InterPro" id="IPR001501">
    <property type="entry name" value="Ni-dep_hyd_lsu"/>
</dbReference>
<dbReference type="PROSITE" id="PS00508">
    <property type="entry name" value="NI_HGENASE_L_2"/>
    <property type="match status" value="1"/>
</dbReference>
<dbReference type="PANTHER" id="PTHR42958">
    <property type="entry name" value="HYDROGENASE-2 LARGE CHAIN"/>
    <property type="match status" value="1"/>
</dbReference>
<keyword evidence="5 8" id="KW-0533">Nickel</keyword>
<evidence type="ECO:0000256" key="2">
    <source>
        <dbReference type="ARBA" id="ARBA00004196"/>
    </source>
</evidence>
<dbReference type="Gene3D" id="1.10.645.10">
    <property type="entry name" value="Cytochrome-c3 Hydrogenase, chain B"/>
    <property type="match status" value="1"/>
</dbReference>
<comment type="similarity">
    <text evidence="3 8">Belongs to the [NiFe]/[NiFeSe] hydrogenase large subunit family.</text>
</comment>
<accession>A0ABT1Y6S5</accession>
<evidence type="ECO:0000256" key="1">
    <source>
        <dbReference type="ARBA" id="ARBA00001967"/>
    </source>
</evidence>
<dbReference type="PROSITE" id="PS00507">
    <property type="entry name" value="NI_HGENASE_L_1"/>
    <property type="match status" value="1"/>
</dbReference>
<dbReference type="PANTHER" id="PTHR42958:SF2">
    <property type="entry name" value="UPTAKE HYDROGENASE LARGE SUBUNIT"/>
    <property type="match status" value="1"/>
</dbReference>
<dbReference type="SUPFAM" id="SSF56762">
    <property type="entry name" value="HydB/Nqo4-like"/>
    <property type="match status" value="1"/>
</dbReference>
<keyword evidence="11" id="KW-1185">Reference proteome</keyword>
<gene>
    <name evidence="10" type="ORF">NVS47_13880</name>
</gene>
<protein>
    <submittedName>
        <fullName evidence="10">Nickel-dependent hydrogenase large subunit</fullName>
    </submittedName>
</protein>
<dbReference type="RefSeq" id="WP_089610676.1">
    <property type="nucleotide sequence ID" value="NZ_CP022121.1"/>
</dbReference>
<feature type="region of interest" description="Disordered" evidence="9">
    <location>
        <begin position="281"/>
        <end position="301"/>
    </location>
</feature>
<dbReference type="Pfam" id="PF00374">
    <property type="entry name" value="NiFeSe_Hases"/>
    <property type="match status" value="3"/>
</dbReference>
<comment type="subcellular location">
    <subcellularLocation>
        <location evidence="2">Cell envelope</location>
    </subcellularLocation>
</comment>
<dbReference type="InterPro" id="IPR050867">
    <property type="entry name" value="NiFe/NiFeSe_hydrgnase_LSU"/>
</dbReference>